<dbReference type="RefSeq" id="WP_255063867.1">
    <property type="nucleotide sequence ID" value="NZ_JANDBD010000014.1"/>
</dbReference>
<organism evidence="3 4">
    <name type="scientific">Mycolicibacterium arenosum</name>
    <dbReference type="NCBI Taxonomy" id="2952157"/>
    <lineage>
        <taxon>Bacteria</taxon>
        <taxon>Bacillati</taxon>
        <taxon>Actinomycetota</taxon>
        <taxon>Actinomycetes</taxon>
        <taxon>Mycobacteriales</taxon>
        <taxon>Mycobacteriaceae</taxon>
        <taxon>Mycolicibacterium</taxon>
    </lineage>
</organism>
<evidence type="ECO:0000313" key="4">
    <source>
        <dbReference type="Proteomes" id="UP001651690"/>
    </source>
</evidence>
<feature type="domain" description="DUF4333" evidence="2">
    <location>
        <begin position="99"/>
        <end position="158"/>
    </location>
</feature>
<protein>
    <submittedName>
        <fullName evidence="3">DUF4333 domain-containing protein</fullName>
    </submittedName>
</protein>
<dbReference type="EMBL" id="JANDBD010000014">
    <property type="protein sequence ID" value="MCP9276012.1"/>
    <property type="molecule type" value="Genomic_DNA"/>
</dbReference>
<dbReference type="PROSITE" id="PS51257">
    <property type="entry name" value="PROKAR_LIPOPROTEIN"/>
    <property type="match status" value="1"/>
</dbReference>
<dbReference type="Proteomes" id="UP001651690">
    <property type="component" value="Unassembled WGS sequence"/>
</dbReference>
<comment type="caution">
    <text evidence="3">The sequence shown here is derived from an EMBL/GenBank/DDBJ whole genome shotgun (WGS) entry which is preliminary data.</text>
</comment>
<evidence type="ECO:0000313" key="3">
    <source>
        <dbReference type="EMBL" id="MCP9276012.1"/>
    </source>
</evidence>
<proteinExistence type="predicted"/>
<name>A0ABT1ME11_9MYCO</name>
<keyword evidence="4" id="KW-1185">Reference proteome</keyword>
<feature type="domain" description="DUF4333" evidence="2">
    <location>
        <begin position="19"/>
        <end position="91"/>
    </location>
</feature>
<reference evidence="3 4" key="1">
    <citation type="submission" date="2022-06" db="EMBL/GenBank/DDBJ databases">
        <title>Mycolicibacterium sp. CAU 1645 isolated from seawater.</title>
        <authorList>
            <person name="Kim W."/>
        </authorList>
    </citation>
    <scope>NUCLEOTIDE SEQUENCE [LARGE SCALE GENOMIC DNA]</scope>
    <source>
        <strain evidence="3 4">CAU 1645</strain>
    </source>
</reference>
<sequence>MAPSSRTVWLATLLVTASLAACASDGDAPEVGRAALQNDIAARLAEAGEAPQSVTCPEDLIGEVGRSTRCDVVISATNSFQPVVTVLAVDGGTVDYELTPALSQAQLEQAVRRLAGRDTGAVACESGLDGVTGARAYCDVDAGGVRARRTVEVTDVEGLTMNFNLLSS</sequence>
<keyword evidence="1" id="KW-0732">Signal</keyword>
<dbReference type="InterPro" id="IPR025637">
    <property type="entry name" value="DUF4333"/>
</dbReference>
<feature type="chain" id="PRO_5046820724" evidence="1">
    <location>
        <begin position="24"/>
        <end position="168"/>
    </location>
</feature>
<evidence type="ECO:0000259" key="2">
    <source>
        <dbReference type="Pfam" id="PF14230"/>
    </source>
</evidence>
<accession>A0ABT1ME11</accession>
<feature type="signal peptide" evidence="1">
    <location>
        <begin position="1"/>
        <end position="23"/>
    </location>
</feature>
<gene>
    <name evidence="3" type="ORF">NM203_27885</name>
</gene>
<dbReference type="Pfam" id="PF14230">
    <property type="entry name" value="DUF4333"/>
    <property type="match status" value="2"/>
</dbReference>
<evidence type="ECO:0000256" key="1">
    <source>
        <dbReference type="SAM" id="SignalP"/>
    </source>
</evidence>